<dbReference type="Proteomes" id="UP000267096">
    <property type="component" value="Unassembled WGS sequence"/>
</dbReference>
<sequence>MPDFKVLDRLRLKYWHNLIPCQILHSQDPL</sequence>
<reference evidence="1 2" key="2">
    <citation type="submission" date="2018-11" db="EMBL/GenBank/DDBJ databases">
        <authorList>
            <consortium name="Pathogen Informatics"/>
        </authorList>
    </citation>
    <scope>NUCLEOTIDE SEQUENCE [LARGE SCALE GENOMIC DNA]</scope>
</reference>
<evidence type="ECO:0000313" key="1">
    <source>
        <dbReference type="EMBL" id="VDK24653.1"/>
    </source>
</evidence>
<dbReference type="EMBL" id="UYRR01009024">
    <property type="protein sequence ID" value="VDK24653.1"/>
    <property type="molecule type" value="Genomic_DNA"/>
</dbReference>
<dbReference type="WBParaSite" id="ASIM_0000507101-mRNA-1">
    <property type="protein sequence ID" value="ASIM_0000507101-mRNA-1"/>
    <property type="gene ID" value="ASIM_0000507101"/>
</dbReference>
<evidence type="ECO:0000313" key="2">
    <source>
        <dbReference type="Proteomes" id="UP000267096"/>
    </source>
</evidence>
<gene>
    <name evidence="1" type="ORF">ASIM_LOCUS4874</name>
</gene>
<evidence type="ECO:0000313" key="3">
    <source>
        <dbReference type="WBParaSite" id="ASIM_0000507101-mRNA-1"/>
    </source>
</evidence>
<keyword evidence="2" id="KW-1185">Reference proteome</keyword>
<proteinExistence type="predicted"/>
<dbReference type="AlphaFoldDB" id="A0A0M3JBU3"/>
<accession>A0A0M3JBU3</accession>
<reference evidence="3" key="1">
    <citation type="submission" date="2017-02" db="UniProtKB">
        <authorList>
            <consortium name="WormBaseParasite"/>
        </authorList>
    </citation>
    <scope>IDENTIFICATION</scope>
</reference>
<organism evidence="3">
    <name type="scientific">Anisakis simplex</name>
    <name type="common">Herring worm</name>
    <dbReference type="NCBI Taxonomy" id="6269"/>
    <lineage>
        <taxon>Eukaryota</taxon>
        <taxon>Metazoa</taxon>
        <taxon>Ecdysozoa</taxon>
        <taxon>Nematoda</taxon>
        <taxon>Chromadorea</taxon>
        <taxon>Rhabditida</taxon>
        <taxon>Spirurina</taxon>
        <taxon>Ascaridomorpha</taxon>
        <taxon>Ascaridoidea</taxon>
        <taxon>Anisakidae</taxon>
        <taxon>Anisakis</taxon>
        <taxon>Anisakis simplex complex</taxon>
    </lineage>
</organism>
<protein>
    <submittedName>
        <fullName evidence="1 3">Uncharacterized protein</fullName>
    </submittedName>
</protein>
<name>A0A0M3JBU3_ANISI</name>